<name>A0A318DZX7_9GAMM</name>
<keyword evidence="1" id="KW-1133">Transmembrane helix</keyword>
<proteinExistence type="predicted"/>
<accession>A0A318DZX7</accession>
<dbReference type="RefSeq" id="WP_110266875.1">
    <property type="nucleotide sequence ID" value="NZ_CAKZQT010000014.1"/>
</dbReference>
<dbReference type="AlphaFoldDB" id="A0A318DZX7"/>
<dbReference type="EMBL" id="QICN01000015">
    <property type="protein sequence ID" value="PXV63739.1"/>
    <property type="molecule type" value="Genomic_DNA"/>
</dbReference>
<keyword evidence="1" id="KW-0472">Membrane</keyword>
<organism evidence="2 3">
    <name type="scientific">Sinimarinibacterium flocculans</name>
    <dbReference type="NCBI Taxonomy" id="985250"/>
    <lineage>
        <taxon>Bacteria</taxon>
        <taxon>Pseudomonadati</taxon>
        <taxon>Pseudomonadota</taxon>
        <taxon>Gammaproteobacteria</taxon>
        <taxon>Nevskiales</taxon>
        <taxon>Nevskiaceae</taxon>
        <taxon>Sinimarinibacterium</taxon>
    </lineage>
</organism>
<evidence type="ECO:0000313" key="2">
    <source>
        <dbReference type="EMBL" id="PXV63739.1"/>
    </source>
</evidence>
<keyword evidence="3" id="KW-1185">Reference proteome</keyword>
<feature type="transmembrane region" description="Helical" evidence="1">
    <location>
        <begin position="46"/>
        <end position="67"/>
    </location>
</feature>
<dbReference type="Proteomes" id="UP000248330">
    <property type="component" value="Unassembled WGS sequence"/>
</dbReference>
<protein>
    <submittedName>
        <fullName evidence="2">Uncharacterized protein</fullName>
    </submittedName>
</protein>
<comment type="caution">
    <text evidence="2">The sequence shown here is derived from an EMBL/GenBank/DDBJ whole genome shotgun (WGS) entry which is preliminary data.</text>
</comment>
<reference evidence="2 3" key="1">
    <citation type="submission" date="2018-04" db="EMBL/GenBank/DDBJ databases">
        <title>Genomic Encyclopedia of Type Strains, Phase IV (KMG-IV): sequencing the most valuable type-strain genomes for metagenomic binning, comparative biology and taxonomic classification.</title>
        <authorList>
            <person name="Goeker M."/>
        </authorList>
    </citation>
    <scope>NUCLEOTIDE SEQUENCE [LARGE SCALE GENOMIC DNA]</scope>
    <source>
        <strain evidence="2 3">DSM 104150</strain>
    </source>
</reference>
<gene>
    <name evidence="2" type="ORF">C8D93_11548</name>
</gene>
<keyword evidence="1" id="KW-0812">Transmembrane</keyword>
<evidence type="ECO:0000256" key="1">
    <source>
        <dbReference type="SAM" id="Phobius"/>
    </source>
</evidence>
<evidence type="ECO:0000313" key="3">
    <source>
        <dbReference type="Proteomes" id="UP000248330"/>
    </source>
</evidence>
<sequence>MLTPELTWIALISVQTLHLLHHRLAKRHISLVEVSTSAVLMIPPQGVLAPVLLMTLHGALIVVQIMGSISIQRFSPQWENVA</sequence>